<name>A0A090I8T7_9GAMM</name>
<keyword evidence="5" id="KW-1185">Reference proteome</keyword>
<dbReference type="PATRIC" id="fig|80852.17.peg.2733"/>
<dbReference type="KEGG" id="awd:AWOD_II_0003"/>
<protein>
    <submittedName>
        <fullName evidence="4">Proline iminopeptidase</fullName>
        <ecNumber evidence="4">3.4.11.5</ecNumber>
    </submittedName>
</protein>
<proteinExistence type="inferred from homology"/>
<dbReference type="InterPro" id="IPR029058">
    <property type="entry name" value="AB_hydrolase_fold"/>
</dbReference>
<dbReference type="EMBL" id="LN554847">
    <property type="protein sequence ID" value="CED56662.1"/>
    <property type="molecule type" value="Genomic_DNA"/>
</dbReference>
<dbReference type="GO" id="GO:0006508">
    <property type="term" value="P:proteolysis"/>
    <property type="evidence" value="ECO:0007669"/>
    <property type="project" value="InterPro"/>
</dbReference>
<dbReference type="STRING" id="80852.AWOD_II_0003"/>
<keyword evidence="4" id="KW-0031">Aminopeptidase</keyword>
<dbReference type="GO" id="GO:0004177">
    <property type="term" value="F:aminopeptidase activity"/>
    <property type="evidence" value="ECO:0007669"/>
    <property type="project" value="UniProtKB-KW"/>
</dbReference>
<organism evidence="4 5">
    <name type="scientific">Aliivibrio wodanis</name>
    <dbReference type="NCBI Taxonomy" id="80852"/>
    <lineage>
        <taxon>Bacteria</taxon>
        <taxon>Pseudomonadati</taxon>
        <taxon>Pseudomonadota</taxon>
        <taxon>Gammaproteobacteria</taxon>
        <taxon>Vibrionales</taxon>
        <taxon>Vibrionaceae</taxon>
        <taxon>Aliivibrio</taxon>
    </lineage>
</organism>
<dbReference type="EC" id="3.4.11.5" evidence="4"/>
<dbReference type="InterPro" id="IPR000073">
    <property type="entry name" value="AB_hydrolase_1"/>
</dbReference>
<dbReference type="PANTHER" id="PTHR43248:SF2">
    <property type="entry name" value="PROLYL AMINOPEPTIDASE"/>
    <property type="match status" value="1"/>
</dbReference>
<evidence type="ECO:0000259" key="3">
    <source>
        <dbReference type="Pfam" id="PF00561"/>
    </source>
</evidence>
<keyword evidence="4" id="KW-0645">Protease</keyword>
<gene>
    <name evidence="4" type="primary">pip</name>
    <name evidence="4" type="ORF">AWOD_II_0003</name>
</gene>
<dbReference type="InterPro" id="IPR051601">
    <property type="entry name" value="Serine_prot/Carboxylest_S33"/>
</dbReference>
<dbReference type="PANTHER" id="PTHR43248">
    <property type="entry name" value="2-SUCCINYL-6-HYDROXY-2,4-CYCLOHEXADIENE-1-CARBOXYLATE SYNTHASE"/>
    <property type="match status" value="1"/>
</dbReference>
<dbReference type="Gene3D" id="3.40.50.1820">
    <property type="entry name" value="alpha/beta hydrolase"/>
    <property type="match status" value="1"/>
</dbReference>
<feature type="domain" description="AB hydrolase-1" evidence="3">
    <location>
        <begin position="63"/>
        <end position="224"/>
    </location>
</feature>
<evidence type="ECO:0000256" key="1">
    <source>
        <dbReference type="ARBA" id="ARBA00010088"/>
    </source>
</evidence>
<dbReference type="OrthoDB" id="9796770at2"/>
<dbReference type="GeneID" id="28542251"/>
<sequence>MLTHSEANFYLDGIKYQSHHFSLPLNYNDHINCDDHKHLLDHVSVYVRELVKDENKDRDLPYLVYFQGGPGFPAMRPSSNTGWLKCALDQYRVILLDQRGTGLSSPITTQTIQHLDPEQQAEYLSHFRADNIVRDAEEIRKHLNIDKWAIIGQSFGGFCSLTYLSMFPDSLLASYITGGIPSITRHIDDVYHATYQRTLDKNSEFFSRFPQAQDLCDRIADALLDNKTVLPNGQIFTVEQFQQMGICFGMAGGQEELYFQLETAFVEVNGQPELSYGFLNYVLGQQAHLTNPLYAILHESIYCQHSASNWSAHRIRENYPQFNHQKGAPLHFTGEMVYPWFFDQLETLKPLKEAAELLAAKSDWPNLYNAEQLTKNTVPMAAATYVNDMFVEFDFSRETLRAIANSKAWMTSEYEHNGLRVDGEKILSTLMSMAEDIKAIQ</sequence>
<evidence type="ECO:0000256" key="2">
    <source>
        <dbReference type="ARBA" id="ARBA00022801"/>
    </source>
</evidence>
<dbReference type="Proteomes" id="UP000032427">
    <property type="component" value="Chromosome 2"/>
</dbReference>
<dbReference type="SUPFAM" id="SSF53474">
    <property type="entry name" value="alpha/beta-Hydrolases"/>
    <property type="match status" value="1"/>
</dbReference>
<dbReference type="AlphaFoldDB" id="A0A090I8T7"/>
<dbReference type="HOGENOM" id="CLU_024518_2_0_6"/>
<dbReference type="PRINTS" id="PR00793">
    <property type="entry name" value="PROAMNOPTASE"/>
</dbReference>
<comment type="similarity">
    <text evidence="1">Belongs to the peptidase S33 family.</text>
</comment>
<evidence type="ECO:0000313" key="5">
    <source>
        <dbReference type="Proteomes" id="UP000032427"/>
    </source>
</evidence>
<keyword evidence="2 4" id="KW-0378">Hydrolase</keyword>
<reference evidence="5" key="1">
    <citation type="submission" date="2014-09" db="EMBL/GenBank/DDBJ databases">
        <authorList>
            <person name="Hjerde E."/>
        </authorList>
    </citation>
    <scope>NUCLEOTIDE SEQUENCE [LARGE SCALE GENOMIC DNA]</scope>
    <source>
        <strain evidence="5">06/09/139</strain>
    </source>
</reference>
<evidence type="ECO:0000313" key="4">
    <source>
        <dbReference type="EMBL" id="CED56662.1"/>
    </source>
</evidence>
<accession>A0A090I8T7</accession>
<dbReference type="InterPro" id="IPR002410">
    <property type="entry name" value="Peptidase_S33"/>
</dbReference>
<dbReference type="Pfam" id="PF00561">
    <property type="entry name" value="Abhydrolase_1"/>
    <property type="match status" value="1"/>
</dbReference>